<feature type="binding site" evidence="9">
    <location>
        <position position="220"/>
    </location>
    <ligand>
        <name>tRNA</name>
        <dbReference type="ChEBI" id="CHEBI:17843"/>
    </ligand>
</feature>
<feature type="binding site" evidence="9">
    <location>
        <position position="166"/>
    </location>
    <ligand>
        <name>cob(II)alamin</name>
        <dbReference type="ChEBI" id="CHEBI:16304"/>
    </ligand>
</feature>
<dbReference type="HAMAP" id="MF_00916">
    <property type="entry name" value="QueG"/>
    <property type="match status" value="1"/>
</dbReference>
<feature type="binding site" evidence="9">
    <location>
        <begin position="238"/>
        <end position="239"/>
    </location>
    <ligand>
        <name>cob(II)alamin</name>
        <dbReference type="ChEBI" id="CHEBI:16304"/>
    </ligand>
</feature>
<dbReference type="SUPFAM" id="SSF46548">
    <property type="entry name" value="alpha-helical ferredoxin"/>
    <property type="match status" value="1"/>
</dbReference>
<dbReference type="InterPro" id="IPR017900">
    <property type="entry name" value="4Fe4S_Fe_S_CS"/>
</dbReference>
<dbReference type="NCBIfam" id="TIGR00276">
    <property type="entry name" value="tRNA epoxyqueuosine(34) reductase QueG"/>
    <property type="match status" value="1"/>
</dbReference>
<feature type="active site" description="Proton donor" evidence="9">
    <location>
        <position position="131"/>
    </location>
</feature>
<comment type="pathway">
    <text evidence="9">tRNA modification; tRNA-queuosine biosynthesis.</text>
</comment>
<keyword evidence="9" id="KW-0170">Cobalt</keyword>
<accession>A0A3C0F5D9</accession>
<dbReference type="InterPro" id="IPR004453">
    <property type="entry name" value="QueG"/>
</dbReference>
<evidence type="ECO:0000256" key="4">
    <source>
        <dbReference type="ARBA" id="ARBA00022723"/>
    </source>
</evidence>
<evidence type="ECO:0000313" key="11">
    <source>
        <dbReference type="Proteomes" id="UP000263268"/>
    </source>
</evidence>
<protein>
    <recommendedName>
        <fullName evidence="9">Epoxyqueuosine reductase</fullName>
        <ecNumber evidence="9">1.17.99.6</ecNumber>
    </recommendedName>
    <alternativeName>
        <fullName evidence="9">Queuosine biosynthesis protein QueG</fullName>
    </alternativeName>
</protein>
<keyword evidence="5 9" id="KW-0671">Queuosine biosynthesis</keyword>
<keyword evidence="3 9" id="KW-0819">tRNA processing</keyword>
<feature type="binding site" evidence="9">
    <location>
        <position position="60"/>
    </location>
    <ligand>
        <name>cob(II)alamin</name>
        <dbReference type="ChEBI" id="CHEBI:16304"/>
    </ligand>
</feature>
<dbReference type="Pfam" id="PF08331">
    <property type="entry name" value="QueG_DUF1730"/>
    <property type="match status" value="1"/>
</dbReference>
<feature type="binding site" evidence="9">
    <location>
        <position position="155"/>
    </location>
    <ligand>
        <name>cob(II)alamin</name>
        <dbReference type="ChEBI" id="CHEBI:16304"/>
    </ligand>
</feature>
<dbReference type="PANTHER" id="PTHR30002">
    <property type="entry name" value="EPOXYQUEUOSINE REDUCTASE"/>
    <property type="match status" value="1"/>
</dbReference>
<dbReference type="Proteomes" id="UP000263268">
    <property type="component" value="Unassembled WGS sequence"/>
</dbReference>
<dbReference type="PROSITE" id="PS00198">
    <property type="entry name" value="4FE4S_FER_1"/>
    <property type="match status" value="1"/>
</dbReference>
<dbReference type="STRING" id="1137281.D778_02146"/>
<feature type="binding site" evidence="9">
    <location>
        <position position="211"/>
    </location>
    <ligand>
        <name>[4Fe-4S] cluster</name>
        <dbReference type="ChEBI" id="CHEBI:49883"/>
        <label>2</label>
    </ligand>
</feature>
<reference evidence="10 11" key="1">
    <citation type="journal article" date="2018" name="Nat. Biotechnol.">
        <title>A standardized bacterial taxonomy based on genome phylogeny substantially revises the tree of life.</title>
        <authorList>
            <person name="Parks D.H."/>
            <person name="Chuvochina M."/>
            <person name="Waite D.W."/>
            <person name="Rinke C."/>
            <person name="Skarshewski A."/>
            <person name="Chaumeil P.A."/>
            <person name="Hugenholtz P."/>
        </authorList>
    </citation>
    <scope>NUCLEOTIDE SEQUENCE [LARGE SCALE GENOMIC DNA]</scope>
    <source>
        <strain evidence="10">UBA10227</strain>
    </source>
</reference>
<dbReference type="PANTHER" id="PTHR30002:SF4">
    <property type="entry name" value="EPOXYQUEUOSINE REDUCTASE"/>
    <property type="match status" value="1"/>
</dbReference>
<dbReference type="Gene3D" id="3.30.70.20">
    <property type="match status" value="1"/>
</dbReference>
<dbReference type="InterPro" id="IPR017896">
    <property type="entry name" value="4Fe4S_Fe-S-bd"/>
</dbReference>
<dbReference type="InterPro" id="IPR013542">
    <property type="entry name" value="QueG_DUF1730"/>
</dbReference>
<keyword evidence="7 9" id="KW-0408">Iron</keyword>
<evidence type="ECO:0000256" key="8">
    <source>
        <dbReference type="ARBA" id="ARBA00023014"/>
    </source>
</evidence>
<dbReference type="EC" id="1.17.99.6" evidence="9"/>
<comment type="caution">
    <text evidence="9">Lacks conserved residue(s) required for the propagation of feature annotation.</text>
</comment>
<feature type="binding site" evidence="9">
    <location>
        <position position="188"/>
    </location>
    <ligand>
        <name>[4Fe-4S] cluster</name>
        <dbReference type="ChEBI" id="CHEBI:49883"/>
        <label>1</label>
    </ligand>
</feature>
<comment type="subcellular location">
    <subcellularLocation>
        <location evidence="9">Cytoplasm</location>
    </subcellularLocation>
</comment>
<feature type="binding site" evidence="9">
    <location>
        <position position="245"/>
    </location>
    <ligand>
        <name>[4Fe-4S] cluster</name>
        <dbReference type="ChEBI" id="CHEBI:49883"/>
        <label>1</label>
    </ligand>
</feature>
<dbReference type="Pfam" id="PF13484">
    <property type="entry name" value="Fer4_16"/>
    <property type="match status" value="1"/>
</dbReference>
<dbReference type="PROSITE" id="PS51379">
    <property type="entry name" value="4FE4S_FER_2"/>
    <property type="match status" value="1"/>
</dbReference>
<feature type="binding site" evidence="9">
    <location>
        <position position="131"/>
    </location>
    <ligand>
        <name>cob(II)alamin</name>
        <dbReference type="ChEBI" id="CHEBI:16304"/>
    </ligand>
</feature>
<feature type="binding site" evidence="9">
    <location>
        <position position="238"/>
    </location>
    <ligand>
        <name>[4Fe-4S] cluster</name>
        <dbReference type="ChEBI" id="CHEBI:49883"/>
        <label>2</label>
    </ligand>
</feature>
<keyword evidence="2 9" id="KW-0963">Cytoplasm</keyword>
<feature type="binding site" evidence="9">
    <location>
        <position position="185"/>
    </location>
    <ligand>
        <name>[4Fe-4S] cluster</name>
        <dbReference type="ChEBI" id="CHEBI:49883"/>
        <label>1</label>
    </ligand>
</feature>
<comment type="cofactor">
    <cofactor evidence="9">
        <name>cob(II)alamin</name>
        <dbReference type="ChEBI" id="CHEBI:16304"/>
    </cofactor>
</comment>
<evidence type="ECO:0000256" key="3">
    <source>
        <dbReference type="ARBA" id="ARBA00022694"/>
    </source>
</evidence>
<evidence type="ECO:0000256" key="5">
    <source>
        <dbReference type="ARBA" id="ARBA00022785"/>
    </source>
</evidence>
<keyword evidence="9" id="KW-0846">Cobalamin</keyword>
<organism evidence="10 11">
    <name type="scientific">Xanthomarina gelatinilytica</name>
    <dbReference type="NCBI Taxonomy" id="1137281"/>
    <lineage>
        <taxon>Bacteria</taxon>
        <taxon>Pseudomonadati</taxon>
        <taxon>Bacteroidota</taxon>
        <taxon>Flavobacteriia</taxon>
        <taxon>Flavobacteriales</taxon>
        <taxon>Flavobacteriaceae</taxon>
        <taxon>Xanthomarina</taxon>
    </lineage>
</organism>
<keyword evidence="6 9" id="KW-0560">Oxidoreductase</keyword>
<evidence type="ECO:0000256" key="6">
    <source>
        <dbReference type="ARBA" id="ARBA00023002"/>
    </source>
</evidence>
<feature type="binding site" evidence="9">
    <location>
        <position position="241"/>
    </location>
    <ligand>
        <name>[4Fe-4S] cluster</name>
        <dbReference type="ChEBI" id="CHEBI:49883"/>
        <label>2</label>
    </ligand>
</feature>
<dbReference type="GO" id="GO:0046872">
    <property type="term" value="F:metal ion binding"/>
    <property type="evidence" value="ECO:0007669"/>
    <property type="project" value="UniProtKB-KW"/>
</dbReference>
<feature type="binding site" evidence="9">
    <location>
        <position position="195"/>
    </location>
    <ligand>
        <name>[4Fe-4S] cluster</name>
        <dbReference type="ChEBI" id="CHEBI:49883"/>
        <label>2</label>
    </ligand>
</feature>
<keyword evidence="4 9" id="KW-0479">Metal-binding</keyword>
<comment type="function">
    <text evidence="9">Catalyzes the conversion of epoxyqueuosine (oQ) to queuosine (Q), which is a hypermodified base found in the wobble positions of tRNA(Asp), tRNA(Asn), tRNA(His) and tRNA(Tyr).</text>
</comment>
<dbReference type="AlphaFoldDB" id="A0A3C0F5D9"/>
<evidence type="ECO:0000313" key="10">
    <source>
        <dbReference type="EMBL" id="HCY82738.1"/>
    </source>
</evidence>
<comment type="similarity">
    <text evidence="9">Belongs to the QueG family.</text>
</comment>
<evidence type="ECO:0000256" key="1">
    <source>
        <dbReference type="ARBA" id="ARBA00022485"/>
    </source>
</evidence>
<dbReference type="GO" id="GO:0008616">
    <property type="term" value="P:tRNA queuosine(34) biosynthetic process"/>
    <property type="evidence" value="ECO:0007669"/>
    <property type="project" value="UniProtKB-UniRule"/>
</dbReference>
<comment type="caution">
    <text evidence="10">The sequence shown here is derived from an EMBL/GenBank/DDBJ whole genome shotgun (WGS) entry which is preliminary data.</text>
</comment>
<feature type="binding site" evidence="9">
    <location>
        <position position="213"/>
    </location>
    <ligand>
        <name>cob(II)alamin</name>
        <dbReference type="ChEBI" id="CHEBI:16304"/>
    </ligand>
</feature>
<name>A0A3C0F5D9_9FLAO</name>
<comment type="subunit">
    <text evidence="9">Monomer.</text>
</comment>
<dbReference type="UniPathway" id="UPA00392"/>
<evidence type="ECO:0000256" key="2">
    <source>
        <dbReference type="ARBA" id="ARBA00022490"/>
    </source>
</evidence>
<dbReference type="GO" id="GO:0005737">
    <property type="term" value="C:cytoplasm"/>
    <property type="evidence" value="ECO:0007669"/>
    <property type="project" value="UniProtKB-SubCell"/>
</dbReference>
<comment type="cofactor">
    <cofactor evidence="9">
        <name>[4Fe-4S] cluster</name>
        <dbReference type="ChEBI" id="CHEBI:49883"/>
    </cofactor>
    <text evidence="9">Binds 2 [4Fe-4S] clusters per monomer.</text>
</comment>
<gene>
    <name evidence="9 10" type="primary">queG</name>
    <name evidence="10" type="ORF">DHV22_14675</name>
</gene>
<dbReference type="GO" id="GO:0051539">
    <property type="term" value="F:4 iron, 4 sulfur cluster binding"/>
    <property type="evidence" value="ECO:0007669"/>
    <property type="project" value="UniProtKB-KW"/>
</dbReference>
<comment type="catalytic activity">
    <reaction evidence="9">
        <text>epoxyqueuosine(34) in tRNA + AH2 = queuosine(34) in tRNA + A + H2O</text>
        <dbReference type="Rhea" id="RHEA:32159"/>
        <dbReference type="Rhea" id="RHEA-COMP:18571"/>
        <dbReference type="Rhea" id="RHEA-COMP:18582"/>
        <dbReference type="ChEBI" id="CHEBI:13193"/>
        <dbReference type="ChEBI" id="CHEBI:15377"/>
        <dbReference type="ChEBI" id="CHEBI:17499"/>
        <dbReference type="ChEBI" id="CHEBI:194431"/>
        <dbReference type="ChEBI" id="CHEBI:194443"/>
        <dbReference type="EC" id="1.17.99.6"/>
    </reaction>
</comment>
<keyword evidence="8 9" id="KW-0411">Iron-sulfur</keyword>
<feature type="binding site" evidence="9">
    <location>
        <position position="191"/>
    </location>
    <ligand>
        <name>[4Fe-4S] cluster</name>
        <dbReference type="ChEBI" id="CHEBI:49883"/>
        <label>1</label>
    </ligand>
</feature>
<dbReference type="GO" id="GO:0031419">
    <property type="term" value="F:cobalamin binding"/>
    <property type="evidence" value="ECO:0007669"/>
    <property type="project" value="UniProtKB-KW"/>
</dbReference>
<dbReference type="GO" id="GO:0052693">
    <property type="term" value="F:epoxyqueuosine reductase activity"/>
    <property type="evidence" value="ECO:0007669"/>
    <property type="project" value="UniProtKB-UniRule"/>
</dbReference>
<evidence type="ECO:0000256" key="7">
    <source>
        <dbReference type="ARBA" id="ARBA00023004"/>
    </source>
</evidence>
<evidence type="ECO:0000256" key="9">
    <source>
        <dbReference type="HAMAP-Rule" id="MF_00916"/>
    </source>
</evidence>
<dbReference type="EMBL" id="DPRK01000232">
    <property type="protein sequence ID" value="HCY82738.1"/>
    <property type="molecule type" value="Genomic_DNA"/>
</dbReference>
<sequence length="307" mass="35459">MNLKQQHTDFIKTEAKRLGFLSCGVSKAQFLEEEAPRLENWLNKQMHGQMHYMENHFDKRLDPNKLVEGSKSVISLLLNYFPEKTQDHETYKLSKYAYGTDYHFVIKDKLKSLLHAIQVEIGEVEGRAFVDSAPVLDKAWAAKSGLGWIGKHSNLLTQQVGSFYFIAELIIDLELEYDGITTDHCGTCTKCIDACPTKAITEPYVVDGSKCISYFTIELKENIPTQFKGQFEDWMFGCDICQDVCPWNRFSKSHNEPLFNPHPDLLDMTKKDWEEITEETFKKVFKKSAVKRTKFSGLKRNINFLKD</sequence>
<keyword evidence="1 9" id="KW-0004">4Fe-4S</keyword>
<proteinExistence type="inferred from homology"/>